<name>A0ACB9YX76_9PEZI</name>
<comment type="caution">
    <text evidence="1">The sequence shown here is derived from an EMBL/GenBank/DDBJ whole genome shotgun (WGS) entry which is preliminary data.</text>
</comment>
<protein>
    <submittedName>
        <fullName evidence="1">Uncharacterized protein</fullName>
    </submittedName>
</protein>
<organism evidence="1 2">
    <name type="scientific">Hypoxylon rubiginosum</name>
    <dbReference type="NCBI Taxonomy" id="110542"/>
    <lineage>
        <taxon>Eukaryota</taxon>
        <taxon>Fungi</taxon>
        <taxon>Dikarya</taxon>
        <taxon>Ascomycota</taxon>
        <taxon>Pezizomycotina</taxon>
        <taxon>Sordariomycetes</taxon>
        <taxon>Xylariomycetidae</taxon>
        <taxon>Xylariales</taxon>
        <taxon>Hypoxylaceae</taxon>
        <taxon>Hypoxylon</taxon>
    </lineage>
</organism>
<sequence length="544" mass="61456">MVGIPKSNRCTFCKLRKTKCDENWPTCGACTRAGKVCSGARNNFKFVVNGCHNEAPTPKSSDSDDASISSGDGSRVSSQLSRRASPGGTIIVDMKEYTTASSTGTFHRMRLTRPHRPRHLSCSRLTPSPSPSPVMSPSELLAARFVSCLESARGTGNDLLIWGPSIKLIPQRLGSESPVLRHAVELVVTTWSNSQREFSPEMWLDLRLYTQALGSLQKALKEPEQSYVTDIIAAQALLQKVELAYDFERGTNEERHAAGLIAMISRGGPWQGFHDLGLQLTFDIYFNMLQGDVRLGRDSVFMHNEWAVAFKQAIDSSALRPALKATYRLWVEVTVWPTLVRLVRLLCQDRSDTMTAAELVLRATPVLDYLENENEMTFNSMMKSGDIVEVENPTLDPDLFPTCYQFRDIDTAKLFYTHALFSIIISRTLQEANIVLEHYAPNLMKRCREYSRRIWMSYPYMRTQRPLAIEYTAALAFAYESANEEEREFCVRSLEDMEYFRRPPPIGRWIEATIMANVKAYTGRVPFIKSQDVTVELCGLGCRC</sequence>
<evidence type="ECO:0000313" key="1">
    <source>
        <dbReference type="EMBL" id="KAI4863808.1"/>
    </source>
</evidence>
<gene>
    <name evidence="1" type="ORF">F4820DRAFT_360161</name>
</gene>
<evidence type="ECO:0000313" key="2">
    <source>
        <dbReference type="Proteomes" id="UP001497700"/>
    </source>
</evidence>
<keyword evidence="2" id="KW-1185">Reference proteome</keyword>
<accession>A0ACB9YX76</accession>
<dbReference type="Proteomes" id="UP001497700">
    <property type="component" value="Unassembled WGS sequence"/>
</dbReference>
<reference evidence="1 2" key="1">
    <citation type="journal article" date="2022" name="New Phytol.">
        <title>Ecological generalism drives hyperdiversity of secondary metabolite gene clusters in xylarialean endophytes.</title>
        <authorList>
            <person name="Franco M.E.E."/>
            <person name="Wisecaver J.H."/>
            <person name="Arnold A.E."/>
            <person name="Ju Y.M."/>
            <person name="Slot J.C."/>
            <person name="Ahrendt S."/>
            <person name="Moore L.P."/>
            <person name="Eastman K.E."/>
            <person name="Scott K."/>
            <person name="Konkel Z."/>
            <person name="Mondo S.J."/>
            <person name="Kuo A."/>
            <person name="Hayes R.D."/>
            <person name="Haridas S."/>
            <person name="Andreopoulos B."/>
            <person name="Riley R."/>
            <person name="LaButti K."/>
            <person name="Pangilinan J."/>
            <person name="Lipzen A."/>
            <person name="Amirebrahimi M."/>
            <person name="Yan J."/>
            <person name="Adam C."/>
            <person name="Keymanesh K."/>
            <person name="Ng V."/>
            <person name="Louie K."/>
            <person name="Northen T."/>
            <person name="Drula E."/>
            <person name="Henrissat B."/>
            <person name="Hsieh H.M."/>
            <person name="Youens-Clark K."/>
            <person name="Lutzoni F."/>
            <person name="Miadlikowska J."/>
            <person name="Eastwood D.C."/>
            <person name="Hamelin R.C."/>
            <person name="Grigoriev I.V."/>
            <person name="U'Ren J.M."/>
        </authorList>
    </citation>
    <scope>NUCLEOTIDE SEQUENCE [LARGE SCALE GENOMIC DNA]</scope>
    <source>
        <strain evidence="1 2">CBS 119005</strain>
    </source>
</reference>
<dbReference type="EMBL" id="MU393497">
    <property type="protein sequence ID" value="KAI4863808.1"/>
    <property type="molecule type" value="Genomic_DNA"/>
</dbReference>
<proteinExistence type="predicted"/>